<evidence type="ECO:0000259" key="3">
    <source>
        <dbReference type="Pfam" id="PF03061"/>
    </source>
</evidence>
<accession>A0AAW9R7W7</accession>
<dbReference type="NCBIfam" id="TIGR00369">
    <property type="entry name" value="unchar_dom_1"/>
    <property type="match status" value="1"/>
</dbReference>
<dbReference type="SUPFAM" id="SSF54637">
    <property type="entry name" value="Thioesterase/thiol ester dehydrase-isomerase"/>
    <property type="match status" value="1"/>
</dbReference>
<keyword evidence="5" id="KW-1185">Reference proteome</keyword>
<sequence length="149" mass="16286">MHRYISQGPYDFKRLRAVTRGSASEFLDLRVEVIGPDFLIATMPVNERTRQPLGLLHGGMSIVMAEELGSTASMMLVAHQSDTRVVGVDVGGSHLRSVRDGRVTGVCRALRIGRSMHFWTIDISDEDGRLCCSARLTVRVIRGDGTSGG</sequence>
<name>A0AAW9R7W7_9GAMM</name>
<dbReference type="Pfam" id="PF03061">
    <property type="entry name" value="4HBT"/>
    <property type="match status" value="1"/>
</dbReference>
<dbReference type="InterPro" id="IPR003736">
    <property type="entry name" value="PAAI_dom"/>
</dbReference>
<proteinExistence type="inferred from homology"/>
<dbReference type="Gene3D" id="3.10.129.10">
    <property type="entry name" value="Hotdog Thioesterase"/>
    <property type="match status" value="1"/>
</dbReference>
<gene>
    <name evidence="4" type="ORF">V3330_06615</name>
</gene>
<dbReference type="InterPro" id="IPR006683">
    <property type="entry name" value="Thioestr_dom"/>
</dbReference>
<feature type="domain" description="Thioesterase" evidence="3">
    <location>
        <begin position="54"/>
        <end position="132"/>
    </location>
</feature>
<dbReference type="Proteomes" id="UP001359886">
    <property type="component" value="Unassembled WGS sequence"/>
</dbReference>
<comment type="similarity">
    <text evidence="1">Belongs to the thioesterase PaaI family.</text>
</comment>
<evidence type="ECO:0000256" key="2">
    <source>
        <dbReference type="ARBA" id="ARBA00022801"/>
    </source>
</evidence>
<dbReference type="CDD" id="cd03443">
    <property type="entry name" value="PaaI_thioesterase"/>
    <property type="match status" value="1"/>
</dbReference>
<reference evidence="4 5" key="1">
    <citation type="submission" date="2024-02" db="EMBL/GenBank/DDBJ databases">
        <title>A novel Wenzhouxiangellaceae bacterium, isolated from coastal sediments.</title>
        <authorList>
            <person name="Du Z.-J."/>
            <person name="Ye Y.-Q."/>
            <person name="Zhang X.-Y."/>
        </authorList>
    </citation>
    <scope>NUCLEOTIDE SEQUENCE [LARGE SCALE GENOMIC DNA]</scope>
    <source>
        <strain evidence="4 5">CH-27</strain>
    </source>
</reference>
<dbReference type="EMBL" id="JAZHOG010000003">
    <property type="protein sequence ID" value="MEJ8567295.1"/>
    <property type="molecule type" value="Genomic_DNA"/>
</dbReference>
<keyword evidence="2" id="KW-0378">Hydrolase</keyword>
<dbReference type="GO" id="GO:0061522">
    <property type="term" value="F:1,4-dihydroxy-2-naphthoyl-CoA thioesterase activity"/>
    <property type="evidence" value="ECO:0007669"/>
    <property type="project" value="TreeGrafter"/>
</dbReference>
<evidence type="ECO:0000256" key="1">
    <source>
        <dbReference type="ARBA" id="ARBA00008324"/>
    </source>
</evidence>
<protein>
    <submittedName>
        <fullName evidence="4">Hotdog fold thioesterase</fullName>
    </submittedName>
</protein>
<organism evidence="4 5">
    <name type="scientific">Elongatibacter sediminis</name>
    <dbReference type="NCBI Taxonomy" id="3119006"/>
    <lineage>
        <taxon>Bacteria</taxon>
        <taxon>Pseudomonadati</taxon>
        <taxon>Pseudomonadota</taxon>
        <taxon>Gammaproteobacteria</taxon>
        <taxon>Chromatiales</taxon>
        <taxon>Wenzhouxiangellaceae</taxon>
        <taxon>Elongatibacter</taxon>
    </lineage>
</organism>
<dbReference type="AlphaFoldDB" id="A0AAW9R7W7"/>
<evidence type="ECO:0000313" key="5">
    <source>
        <dbReference type="Proteomes" id="UP001359886"/>
    </source>
</evidence>
<dbReference type="PANTHER" id="PTHR43240">
    <property type="entry name" value="1,4-DIHYDROXY-2-NAPHTHOYL-COA THIOESTERASE 1"/>
    <property type="match status" value="1"/>
</dbReference>
<comment type="caution">
    <text evidence="4">The sequence shown here is derived from an EMBL/GenBank/DDBJ whole genome shotgun (WGS) entry which is preliminary data.</text>
</comment>
<dbReference type="GO" id="GO:0005829">
    <property type="term" value="C:cytosol"/>
    <property type="evidence" value="ECO:0007669"/>
    <property type="project" value="TreeGrafter"/>
</dbReference>
<dbReference type="PANTHER" id="PTHR43240:SF5">
    <property type="entry name" value="1,4-DIHYDROXY-2-NAPHTHOYL-COA THIOESTERASE 1"/>
    <property type="match status" value="1"/>
</dbReference>
<evidence type="ECO:0000313" key="4">
    <source>
        <dbReference type="EMBL" id="MEJ8567295.1"/>
    </source>
</evidence>
<dbReference type="InterPro" id="IPR029069">
    <property type="entry name" value="HotDog_dom_sf"/>
</dbReference>